<accession>A0ABT2CKD8</accession>
<keyword evidence="1" id="KW-1133">Transmembrane helix</keyword>
<organism evidence="2 3">
    <name type="scientific">Streptomyces pyxinae</name>
    <dbReference type="NCBI Taxonomy" id="2970734"/>
    <lineage>
        <taxon>Bacteria</taxon>
        <taxon>Bacillati</taxon>
        <taxon>Actinomycetota</taxon>
        <taxon>Actinomycetes</taxon>
        <taxon>Kitasatosporales</taxon>
        <taxon>Streptomycetaceae</taxon>
        <taxon>Streptomyces</taxon>
    </lineage>
</organism>
<feature type="transmembrane region" description="Helical" evidence="1">
    <location>
        <begin position="80"/>
        <end position="101"/>
    </location>
</feature>
<dbReference type="EMBL" id="JANUGQ010000017">
    <property type="protein sequence ID" value="MCS0637883.1"/>
    <property type="molecule type" value="Genomic_DNA"/>
</dbReference>
<keyword evidence="1" id="KW-0812">Transmembrane</keyword>
<reference evidence="2" key="1">
    <citation type="submission" date="2022-08" db="EMBL/GenBank/DDBJ databases">
        <authorList>
            <person name="Somphong A."/>
            <person name="Phongsopitanun W."/>
        </authorList>
    </citation>
    <scope>NUCLEOTIDE SEQUENCE</scope>
    <source>
        <strain evidence="2">LP05-1</strain>
    </source>
</reference>
<gene>
    <name evidence="2" type="ORF">NX801_19905</name>
</gene>
<comment type="caution">
    <text evidence="2">The sequence shown here is derived from an EMBL/GenBank/DDBJ whole genome shotgun (WGS) entry which is preliminary data.</text>
</comment>
<proteinExistence type="predicted"/>
<keyword evidence="3" id="KW-1185">Reference proteome</keyword>
<protein>
    <recommendedName>
        <fullName evidence="4">Integral membrane protein</fullName>
    </recommendedName>
</protein>
<name>A0ABT2CKD8_9ACTN</name>
<evidence type="ECO:0000256" key="1">
    <source>
        <dbReference type="SAM" id="Phobius"/>
    </source>
</evidence>
<keyword evidence="1" id="KW-0472">Membrane</keyword>
<evidence type="ECO:0008006" key="4">
    <source>
        <dbReference type="Google" id="ProtNLM"/>
    </source>
</evidence>
<dbReference type="RefSeq" id="WP_258789147.1">
    <property type="nucleotide sequence ID" value="NZ_JANUGQ010000017.1"/>
</dbReference>
<evidence type="ECO:0000313" key="2">
    <source>
        <dbReference type="EMBL" id="MCS0637883.1"/>
    </source>
</evidence>
<feature type="transmembrane region" description="Helical" evidence="1">
    <location>
        <begin position="107"/>
        <end position="126"/>
    </location>
</feature>
<dbReference type="Proteomes" id="UP001431313">
    <property type="component" value="Unassembled WGS sequence"/>
</dbReference>
<sequence length="137" mass="14969">MEAPDTTDLREDLDATLRARRELGTEYESALIESFLEKVEERIDTAIDRRVRRQAAEQRLLTARGGRPAHPDGENFGRRFGFAVAMMILAVPLTAIAVVQAGLPGLIVTWLGIAAVNGAHACRGVLPFRSRGDEKSG</sequence>
<evidence type="ECO:0000313" key="3">
    <source>
        <dbReference type="Proteomes" id="UP001431313"/>
    </source>
</evidence>